<evidence type="ECO:0000256" key="1">
    <source>
        <dbReference type="ARBA" id="ARBA00022729"/>
    </source>
</evidence>
<dbReference type="PANTHER" id="PTHR38098">
    <property type="entry name" value="LPS-ASSEMBLY LIPOPROTEIN LPTE"/>
    <property type="match status" value="1"/>
</dbReference>
<dbReference type="EMBL" id="JAAVXB010000010">
    <property type="protein sequence ID" value="NKF23914.1"/>
    <property type="molecule type" value="Genomic_DNA"/>
</dbReference>
<dbReference type="GO" id="GO:0009279">
    <property type="term" value="C:cell outer membrane"/>
    <property type="evidence" value="ECO:0007669"/>
    <property type="project" value="UniProtKB-SubCell"/>
</dbReference>
<dbReference type="PROSITE" id="PS51257">
    <property type="entry name" value="PROKAR_LIPOPROTEIN"/>
    <property type="match status" value="1"/>
</dbReference>
<comment type="similarity">
    <text evidence="6">Belongs to the LptE lipoprotein family.</text>
</comment>
<gene>
    <name evidence="6" type="primary">lptE</name>
    <name evidence="8" type="ORF">G7Y82_16495</name>
</gene>
<dbReference type="GO" id="GO:0015920">
    <property type="term" value="P:lipopolysaccharide transport"/>
    <property type="evidence" value="ECO:0007669"/>
    <property type="project" value="TreeGrafter"/>
</dbReference>
<sequence length="186" mass="20473">MRALLTLTLSLLLSACGFHLAGSRPLSVDLKKVYIDTTIPYSVTEPPIETQLREILQRRGAEVAKDASADVTTIRLSNLKEAREVLSMGTDGKAIEFRLVTRVHYEVFRGKQTLVTPGDIVATRDYSFEPDQVLAKEAEEQRLREFIQSQLAELLMMRIDAALTYHSATVGQAAPKDAAASAPSTP</sequence>
<evidence type="ECO:0000313" key="8">
    <source>
        <dbReference type="EMBL" id="NKF23914.1"/>
    </source>
</evidence>
<feature type="chain" id="PRO_5037791293" description="LPS-assembly lipoprotein LptE" evidence="7">
    <location>
        <begin position="22"/>
        <end position="186"/>
    </location>
</feature>
<keyword evidence="1 6" id="KW-0732">Signal</keyword>
<feature type="signal peptide" evidence="7">
    <location>
        <begin position="1"/>
        <end position="21"/>
    </location>
</feature>
<evidence type="ECO:0000256" key="5">
    <source>
        <dbReference type="ARBA" id="ARBA00023288"/>
    </source>
</evidence>
<reference evidence="8" key="1">
    <citation type="submission" date="2020-03" db="EMBL/GenBank/DDBJ databases">
        <title>Solimonas marina sp. nov., isolated from deep seawater of the Pacific Ocean.</title>
        <authorList>
            <person name="Liu X."/>
            <person name="Lai Q."/>
            <person name="Sun F."/>
            <person name="Gai Y."/>
            <person name="Li G."/>
            <person name="Shao Z."/>
        </authorList>
    </citation>
    <scope>NUCLEOTIDE SEQUENCE</scope>
    <source>
        <strain evidence="8">C16B3</strain>
    </source>
</reference>
<comment type="subunit">
    <text evidence="6">Component of the lipopolysaccharide transport and assembly complex. Interacts with LptD.</text>
</comment>
<dbReference type="GO" id="GO:0043165">
    <property type="term" value="P:Gram-negative-bacterium-type cell outer membrane assembly"/>
    <property type="evidence" value="ECO:0007669"/>
    <property type="project" value="UniProtKB-UniRule"/>
</dbReference>
<keyword evidence="4 6" id="KW-0998">Cell outer membrane</keyword>
<keyword evidence="2 6" id="KW-0472">Membrane</keyword>
<name>A0A969WCX9_9GAMM</name>
<keyword evidence="5 6" id="KW-0449">Lipoprotein</keyword>
<evidence type="ECO:0000256" key="4">
    <source>
        <dbReference type="ARBA" id="ARBA00023237"/>
    </source>
</evidence>
<evidence type="ECO:0000256" key="2">
    <source>
        <dbReference type="ARBA" id="ARBA00023136"/>
    </source>
</evidence>
<protein>
    <recommendedName>
        <fullName evidence="6">LPS-assembly lipoprotein LptE</fullName>
    </recommendedName>
</protein>
<dbReference type="PANTHER" id="PTHR38098:SF1">
    <property type="entry name" value="LPS-ASSEMBLY LIPOPROTEIN LPTE"/>
    <property type="match status" value="1"/>
</dbReference>
<evidence type="ECO:0000256" key="6">
    <source>
        <dbReference type="HAMAP-Rule" id="MF_01186"/>
    </source>
</evidence>
<dbReference type="Pfam" id="PF04390">
    <property type="entry name" value="LptE"/>
    <property type="match status" value="1"/>
</dbReference>
<comment type="function">
    <text evidence="6">Together with LptD, is involved in the assembly of lipopolysaccharide (LPS) at the surface of the outer membrane. Required for the proper assembly of LptD. Binds LPS and may serve as the LPS recognition site at the outer membrane.</text>
</comment>
<dbReference type="InterPro" id="IPR007485">
    <property type="entry name" value="LPS_assembly_LptE"/>
</dbReference>
<evidence type="ECO:0000256" key="3">
    <source>
        <dbReference type="ARBA" id="ARBA00023139"/>
    </source>
</evidence>
<dbReference type="GO" id="GO:1990351">
    <property type="term" value="C:transporter complex"/>
    <property type="evidence" value="ECO:0007669"/>
    <property type="project" value="TreeGrafter"/>
</dbReference>
<proteinExistence type="inferred from homology"/>
<comment type="subcellular location">
    <subcellularLocation>
        <location evidence="6">Cell outer membrane</location>
        <topology evidence="6">Lipid-anchor</topology>
    </subcellularLocation>
</comment>
<comment type="caution">
    <text evidence="8">The sequence shown here is derived from an EMBL/GenBank/DDBJ whole genome shotgun (WGS) entry which is preliminary data.</text>
</comment>
<keyword evidence="9" id="KW-1185">Reference proteome</keyword>
<dbReference type="GO" id="GO:0001530">
    <property type="term" value="F:lipopolysaccharide binding"/>
    <property type="evidence" value="ECO:0007669"/>
    <property type="project" value="TreeGrafter"/>
</dbReference>
<dbReference type="AlphaFoldDB" id="A0A969WCX9"/>
<organism evidence="8 9">
    <name type="scientific">Solimonas marina</name>
    <dbReference type="NCBI Taxonomy" id="2714601"/>
    <lineage>
        <taxon>Bacteria</taxon>
        <taxon>Pseudomonadati</taxon>
        <taxon>Pseudomonadota</taxon>
        <taxon>Gammaproteobacteria</taxon>
        <taxon>Nevskiales</taxon>
        <taxon>Nevskiaceae</taxon>
        <taxon>Solimonas</taxon>
    </lineage>
</organism>
<dbReference type="HAMAP" id="MF_01186">
    <property type="entry name" value="LPS_assembly_LptE"/>
    <property type="match status" value="1"/>
</dbReference>
<evidence type="ECO:0000256" key="7">
    <source>
        <dbReference type="SAM" id="SignalP"/>
    </source>
</evidence>
<keyword evidence="3 6" id="KW-0564">Palmitate</keyword>
<dbReference type="Proteomes" id="UP000653472">
    <property type="component" value="Unassembled WGS sequence"/>
</dbReference>
<evidence type="ECO:0000313" key="9">
    <source>
        <dbReference type="Proteomes" id="UP000653472"/>
    </source>
</evidence>
<dbReference type="Gene3D" id="3.30.160.150">
    <property type="entry name" value="Lipoprotein like domain"/>
    <property type="match status" value="1"/>
</dbReference>
<accession>A0A969WCX9</accession>